<dbReference type="GO" id="GO:0016301">
    <property type="term" value="F:kinase activity"/>
    <property type="evidence" value="ECO:0007669"/>
    <property type="project" value="UniProtKB-KW"/>
</dbReference>
<dbReference type="Gene3D" id="2.20.110.10">
    <property type="entry name" value="Histone H3 K4-specific methyltransferase SET7/9 N-terminal domain"/>
    <property type="match status" value="2"/>
</dbReference>
<dbReference type="SUPFAM" id="SSF82185">
    <property type="entry name" value="Histone H3 K4-specific methyltransferase SET7/9 N-terminal domain"/>
    <property type="match status" value="2"/>
</dbReference>
<evidence type="ECO:0000313" key="2">
    <source>
        <dbReference type="EMBL" id="KGB37281.1"/>
    </source>
</evidence>
<accession>A0A095ASC5</accession>
<reference evidence="2" key="1">
    <citation type="journal article" date="2012" name="Nat. Genet.">
        <title>Whole-genome sequence of Schistosoma haematobium.</title>
        <authorList>
            <person name="Young N.D."/>
            <person name="Jex A.R."/>
            <person name="Li B."/>
            <person name="Liu S."/>
            <person name="Yang L."/>
            <person name="Xiong Z."/>
            <person name="Li Y."/>
            <person name="Cantacessi C."/>
            <person name="Hall R.S."/>
            <person name="Xu X."/>
            <person name="Chen F."/>
            <person name="Wu X."/>
            <person name="Zerlotini A."/>
            <person name="Oliveira G."/>
            <person name="Hofmann A."/>
            <person name="Zhang G."/>
            <person name="Fang X."/>
            <person name="Kang Y."/>
            <person name="Campbell B.E."/>
            <person name="Loukas A."/>
            <person name="Ranganathan S."/>
            <person name="Rollinson D."/>
            <person name="Rinaldi G."/>
            <person name="Brindley P.J."/>
            <person name="Yang H."/>
            <person name="Wang J."/>
            <person name="Wang J."/>
            <person name="Gasser R.B."/>
        </authorList>
    </citation>
    <scope>NUCLEOTIDE SEQUENCE [LARGE SCALE GENOMIC DNA]</scope>
</reference>
<sequence>MDTTSMKVNGLMVKDVVSVLASPNILGTGRFSMKDGSIYEGSFIDGEMCGNGRRFYALSKNEYIGHFLFGERHGYGLMKYGDGSTYEGDWYHNLQQGYWKNNIYDGNGILKMINGMTYEGEFKNGKPNGQGKLTRKANLLPDYEGLWKDGLPCQVANHMKLSIELEKENLRSNSSCLVEYRNSPIKEKSYQFASSSRMEIVSNELEMKFNIDICIFNNNRRILIEESHRQLALWIGKVCKDNMQREFSVDLQISVETPLLLLLKEKGIYTMETPFGSYIYPVGSVKLISDKTGIDEQNSPVHSIDDNIDHVITNFDLNEEDKRNVNNQPSNSIIENENQQLLNEVFVYKQSTKRGFISYSIIKSLINNQNINETNHIEEDVKTISMLDDHEYCIDLSKIEKSVHLFEEFTNSPCLNQLQFGEQFILVVEDITPRNEEENEEFHVDTIPDHILRTPERLSPKLNR</sequence>
<dbReference type="EMBL" id="KL250864">
    <property type="protein sequence ID" value="KGB37281.1"/>
    <property type="molecule type" value="Genomic_DNA"/>
</dbReference>
<evidence type="ECO:0000256" key="1">
    <source>
        <dbReference type="ARBA" id="ARBA00022737"/>
    </source>
</evidence>
<dbReference type="SMART" id="SM00698">
    <property type="entry name" value="MORN"/>
    <property type="match status" value="4"/>
</dbReference>
<dbReference type="AlphaFoldDB" id="A0A095ASC5"/>
<keyword evidence="2" id="KW-0808">Transferase</keyword>
<keyword evidence="1" id="KW-0677">Repeat</keyword>
<protein>
    <submittedName>
        <fullName evidence="2">Phosphatidylinositol 4-phosphate 5-kinase 3</fullName>
    </submittedName>
</protein>
<organism evidence="2">
    <name type="scientific">Schistosoma haematobium</name>
    <name type="common">Blood fluke</name>
    <dbReference type="NCBI Taxonomy" id="6185"/>
    <lineage>
        <taxon>Eukaryota</taxon>
        <taxon>Metazoa</taxon>
        <taxon>Spiralia</taxon>
        <taxon>Lophotrochozoa</taxon>
        <taxon>Platyhelminthes</taxon>
        <taxon>Trematoda</taxon>
        <taxon>Digenea</taxon>
        <taxon>Strigeidida</taxon>
        <taxon>Schistosomatoidea</taxon>
        <taxon>Schistosomatidae</taxon>
        <taxon>Schistosoma</taxon>
    </lineage>
</organism>
<dbReference type="InterPro" id="IPR003409">
    <property type="entry name" value="MORN"/>
</dbReference>
<dbReference type="Pfam" id="PF02493">
    <property type="entry name" value="MORN"/>
    <property type="match status" value="5"/>
</dbReference>
<dbReference type="PANTHER" id="PTHR23084">
    <property type="entry name" value="PHOSPHATIDYLINOSITOL-4-PHOSPHATE 5-KINASE RELATED"/>
    <property type="match status" value="1"/>
</dbReference>
<name>A0A095ASC5_SCHHA</name>
<dbReference type="PANTHER" id="PTHR23084:SF263">
    <property type="entry name" value="MORN REPEAT-CONTAINING PROTEIN 1"/>
    <property type="match status" value="1"/>
</dbReference>
<gene>
    <name evidence="2" type="ORF">MS3_05612</name>
</gene>
<dbReference type="STRING" id="6185.A0A095ASC5"/>
<keyword evidence="2" id="KW-0418">Kinase</keyword>
<proteinExistence type="predicted"/>